<evidence type="ECO:0000313" key="1">
    <source>
        <dbReference type="EMBL" id="KAF1767359.1"/>
    </source>
</evidence>
<dbReference type="PANTHER" id="PTHR31379:SF1">
    <property type="entry name" value="F-BOX C PROTEIN-RELATED"/>
    <property type="match status" value="1"/>
</dbReference>
<dbReference type="RefSeq" id="XP_053590300.1">
    <property type="nucleotide sequence ID" value="XM_053726106.1"/>
</dbReference>
<dbReference type="PANTHER" id="PTHR31379">
    <property type="entry name" value="F-BOX C PROTEIN-RELATED-RELATED"/>
    <property type="match status" value="1"/>
</dbReference>
<dbReference type="Proteomes" id="UP000483820">
    <property type="component" value="Chromosome II"/>
</dbReference>
<dbReference type="AlphaFoldDB" id="A0A6A5HIV5"/>
<dbReference type="GeneID" id="9807375"/>
<name>A0A6A5HIV5_CAERE</name>
<dbReference type="CTD" id="9807375"/>
<comment type="caution">
    <text evidence="1">The sequence shown here is derived from an EMBL/GenBank/DDBJ whole genome shotgun (WGS) entry which is preliminary data.</text>
</comment>
<accession>A0A6A5HIV5</accession>
<gene>
    <name evidence="1" type="ORF">GCK72_007318</name>
</gene>
<protein>
    <recommendedName>
        <fullName evidence="2">F-box domain-containing protein</fullName>
    </recommendedName>
</protein>
<reference evidence="1" key="1">
    <citation type="submission" date="2019-12" db="EMBL/GenBank/DDBJ databases">
        <title>Chromosome-level assembly of the Caenorhabditis remanei genome.</title>
        <authorList>
            <person name="Teterina A.A."/>
            <person name="Willis J.H."/>
            <person name="Phillips P.C."/>
        </authorList>
    </citation>
    <scope>NUCLEOTIDE SEQUENCE [LARGE SCALE GENOMIC DNA]</scope>
    <source>
        <strain evidence="1">PX506</strain>
        <tissue evidence="1">Whole organism</tissue>
    </source>
</reference>
<dbReference type="InterPro" id="IPR042526">
    <property type="entry name" value="Atg5_HR"/>
</dbReference>
<organism evidence="1">
    <name type="scientific">Caenorhabditis remanei</name>
    <name type="common">Caenorhabditis vulgaris</name>
    <dbReference type="NCBI Taxonomy" id="31234"/>
    <lineage>
        <taxon>Eukaryota</taxon>
        <taxon>Metazoa</taxon>
        <taxon>Ecdysozoa</taxon>
        <taxon>Nematoda</taxon>
        <taxon>Chromadorea</taxon>
        <taxon>Rhabditida</taxon>
        <taxon>Rhabditina</taxon>
        <taxon>Rhabditomorpha</taxon>
        <taxon>Rhabditoidea</taxon>
        <taxon>Rhabditidae</taxon>
        <taxon>Peloderinae</taxon>
        <taxon>Caenorhabditis</taxon>
    </lineage>
</organism>
<dbReference type="KEGG" id="crq:GCK72_007318"/>
<dbReference type="Gene3D" id="1.10.246.190">
    <property type="entry name" value="Autophagy protein Apg5, helix rich domain"/>
    <property type="match status" value="2"/>
</dbReference>
<proteinExistence type="predicted"/>
<sequence length="1172" mass="135837">MDLMKKYNGKMVKWNGTEFSSNPNANYISIPLNDDLVIAIYAVTHREDKWNPRHQIVMKTMPIDAFIPAEDFSEMRSYCIHLPKKSGEIRQQTILPIQRYSPIILAIMSRELSYPGLKCILEYVEANKRIHISSRSPSLRLIERSVPLRFDTLRLSESGVKLNKVEFEINEDEELTTDDPRSEMVLGDILMGSETPEWNRNYLVMQFSNEMGMTAERRLPTKYSDPMKIHLATRKMLAEILGRRSDILVDKLEMAVYFSTILRLPEGFQARIKKLYCGNIDIKQCLPLIDPASYPLEELDIRNVTTLDLPIIQSCEKLLITERGDIPENLLNSLLRLSHKNAKVWFWNFHADTFHFVIQHWMANGQGNEVHYEMGSENESLRFLEEIKQRYNGKTMKFATCATDDKAAFNFVSIPLNDSSHIVVYPKNLELPFDYHSIVMKVMPIGTFASGEHTSNSISVNVNSLATQSTLPHSRVLSISMPVELSYPGLKCVLEFLEANKRIHISSRCPRLKHIERCIPLYLNTLYFRPKGVKLNEIFYEIEVDLLIGPPNPVYSRMYPTINFFKQVLRPVERRVQKKRGMQKYETIRDLLDGLMGLRKNIRVDQLVLSHSTILPVPSDFNVKIRNLNCDHVNPKYFLPLIDTSSFPLEKLRLRFPGKLDQPIVQSSEKLVIFVTEQYFSDFSVDILNLPNGSVIIECSSLSEDAYSNIIDYWLDEKRETGKCFMITGGQTKMIETAIDLMKKYDGKMVKWNSTEFSSNPQTNYISIPLNDDLVIAIYAVTHRKDKWNSSHQIVMKTMPINSFIPAEDFSEDKTLIEIKATENPRQNDLIHISSRSPRLKHIERCVPLYLNTLYFRPNVVKLNEITYAIVERNEETTDHPQSELKCGDILIGPRTPVYSRMYPTINFFKQAHRPVERRVQEKEGMQNYEIIRKVLQGLIGERKNIGLDQLVFEQCHSTILRLPSNFKVRIRRLDSGVINPEYLLPLIDFSSFPLKELSLRYPERLDQSIVQSSEKLVIFVDEEYPRNHLDYIDKLSNRSVVTKFTSLNKDAYSNIVDGNKTKIMQAAIDLMKKYNGKMVKWNGTEFRKVIQGLMGRRKNIGVDQLMFELGHSTILRLPSDFKVRIQKMDSGYINPEYFLPPVDSSSFPLKELRLRFPNVNFEKENFFTVPI</sequence>
<dbReference type="InterPro" id="IPR021942">
    <property type="entry name" value="DUF3557"/>
</dbReference>
<evidence type="ECO:0008006" key="2">
    <source>
        <dbReference type="Google" id="ProtNLM"/>
    </source>
</evidence>
<dbReference type="EMBL" id="WUAV01000002">
    <property type="protein sequence ID" value="KAF1767359.1"/>
    <property type="molecule type" value="Genomic_DNA"/>
</dbReference>
<dbReference type="Pfam" id="PF12078">
    <property type="entry name" value="DUF3557"/>
    <property type="match status" value="4"/>
</dbReference>